<name>A0ABT7HD36_9GAMM</name>
<proteinExistence type="predicted"/>
<dbReference type="Proteomes" id="UP001223547">
    <property type="component" value="Unassembled WGS sequence"/>
</dbReference>
<accession>A0ABT7HD36</accession>
<reference evidence="2 3" key="1">
    <citation type="submission" date="2023-05" db="EMBL/GenBank/DDBJ databases">
        <title>Marinobacter albus sp. nov., a marine bacterium isolated from sand in a coastal intertidal zone of huludao.</title>
        <authorList>
            <person name="Deng T."/>
        </authorList>
    </citation>
    <scope>NUCLEOTIDE SEQUENCE [LARGE SCALE GENOMIC DNA]</scope>
    <source>
        <strain evidence="2 3">M216</strain>
    </source>
</reference>
<protein>
    <submittedName>
        <fullName evidence="2">Uncharacterized protein</fullName>
    </submittedName>
</protein>
<comment type="caution">
    <text evidence="2">The sequence shown here is derived from an EMBL/GenBank/DDBJ whole genome shotgun (WGS) entry which is preliminary data.</text>
</comment>
<evidence type="ECO:0000313" key="3">
    <source>
        <dbReference type="Proteomes" id="UP001223547"/>
    </source>
</evidence>
<keyword evidence="1" id="KW-1133">Transmembrane helix</keyword>
<keyword evidence="1" id="KW-0812">Transmembrane</keyword>
<evidence type="ECO:0000256" key="1">
    <source>
        <dbReference type="SAM" id="Phobius"/>
    </source>
</evidence>
<keyword evidence="3" id="KW-1185">Reference proteome</keyword>
<evidence type="ECO:0000313" key="2">
    <source>
        <dbReference type="EMBL" id="MDK9558266.1"/>
    </source>
</evidence>
<organism evidence="2 3">
    <name type="scientific">Marinobacter albus</name>
    <dbReference type="NCBI Taxonomy" id="3030833"/>
    <lineage>
        <taxon>Bacteria</taxon>
        <taxon>Pseudomonadati</taxon>
        <taxon>Pseudomonadota</taxon>
        <taxon>Gammaproteobacteria</taxon>
        <taxon>Pseudomonadales</taxon>
        <taxon>Marinobacteraceae</taxon>
        <taxon>Marinobacter</taxon>
    </lineage>
</organism>
<dbReference type="RefSeq" id="WP_285368268.1">
    <property type="nucleotide sequence ID" value="NZ_JASSQD010000001.1"/>
</dbReference>
<gene>
    <name evidence="2" type="ORF">QQF73_11600</name>
</gene>
<keyword evidence="1" id="KW-0472">Membrane</keyword>
<dbReference type="EMBL" id="JASSQD010000001">
    <property type="protein sequence ID" value="MDK9558266.1"/>
    <property type="molecule type" value="Genomic_DNA"/>
</dbReference>
<sequence length="69" mass="7026">MIVSVGFVLFITGFEYLLPFLPAVFTVGAISALSGLAFAGSKTFVPAILGGVIALGCCVAILLYAVSNI</sequence>
<feature type="transmembrane region" description="Helical" evidence="1">
    <location>
        <begin position="47"/>
        <end position="66"/>
    </location>
</feature>